<dbReference type="Pfam" id="PF04060">
    <property type="entry name" value="FeS"/>
    <property type="match status" value="1"/>
</dbReference>
<sequence>MDNVIVNSVLSLGAMGLLFGAGLAYASQKFAVEVDPKAEAINDALPGANCGGCGLPGCGALAQAIAKGEAPVNACPVGGAAAAEAIAGIMGVSADAGEKKVARVICKGTCESAKDKAQYQGISDCKAAVLANSGAKSCQYGCLGLGTCEKVCAFGAIYMKDGIAHIDKDKCVACGKCIEACPKAVIDWVPYKQEVVVDCNSKEFGKAVKDKCSVGCIGCGICAKVCPFDAITIENKLAKIDYEKCKQCYKCVVKCPTGAISGNVEKAEKIKKAMKAKEERDKEKAKEEAAKA</sequence>
<keyword evidence="9 10" id="KW-0472">Membrane</keyword>
<evidence type="ECO:0000256" key="1">
    <source>
        <dbReference type="ARBA" id="ARBA00022448"/>
    </source>
</evidence>
<keyword evidence="4 10" id="KW-0677">Repeat</keyword>
<evidence type="ECO:0000256" key="2">
    <source>
        <dbReference type="ARBA" id="ARBA00022485"/>
    </source>
</evidence>
<feature type="binding site" evidence="10">
    <location>
        <position position="174"/>
    </location>
    <ligand>
        <name>[4Fe-4S] cluster</name>
        <dbReference type="ChEBI" id="CHEBI:49883"/>
        <label>3</label>
    </ligand>
</feature>
<dbReference type="InterPro" id="IPR017896">
    <property type="entry name" value="4Fe4S_Fe-S-bd"/>
</dbReference>
<feature type="binding site" evidence="10">
    <location>
        <position position="53"/>
    </location>
    <ligand>
        <name>[4Fe-4S] cluster</name>
        <dbReference type="ChEBI" id="CHEBI:49883"/>
        <label>1</label>
    </ligand>
</feature>
<evidence type="ECO:0000256" key="10">
    <source>
        <dbReference type="HAMAP-Rule" id="MF_00463"/>
    </source>
</evidence>
<dbReference type="PROSITE" id="PS00198">
    <property type="entry name" value="4FE4S_FER_1"/>
    <property type="match status" value="3"/>
</dbReference>
<evidence type="ECO:0000259" key="12">
    <source>
        <dbReference type="PROSITE" id="PS51656"/>
    </source>
</evidence>
<evidence type="ECO:0000256" key="5">
    <source>
        <dbReference type="ARBA" id="ARBA00022967"/>
    </source>
</evidence>
<accession>A0A069RIJ1</accession>
<dbReference type="AlphaFoldDB" id="A0A069RIJ1"/>
<evidence type="ECO:0000313" key="14">
    <source>
        <dbReference type="Proteomes" id="UP000027946"/>
    </source>
</evidence>
<evidence type="ECO:0000256" key="6">
    <source>
        <dbReference type="ARBA" id="ARBA00022982"/>
    </source>
</evidence>
<dbReference type="PANTHER" id="PTHR43560">
    <property type="entry name" value="ION-TRANSLOCATING OXIDOREDUCTASE COMPLEX SUBUNIT B"/>
    <property type="match status" value="1"/>
</dbReference>
<comment type="function">
    <text evidence="10">Part of a membrane-bound complex that couples electron transfer with translocation of ions across the membrane.</text>
</comment>
<dbReference type="GO" id="GO:0009055">
    <property type="term" value="F:electron transfer activity"/>
    <property type="evidence" value="ECO:0007669"/>
    <property type="project" value="InterPro"/>
</dbReference>
<keyword evidence="3 10" id="KW-0479">Metal-binding</keyword>
<keyword evidence="8 10" id="KW-0411">Iron-sulfur</keyword>
<feature type="domain" description="4Fe-4S" evidence="12">
    <location>
        <begin position="33"/>
        <end position="92"/>
    </location>
</feature>
<gene>
    <name evidence="10 13" type="primary">rnfB</name>
    <name evidence="13" type="ORF">CLIT_23c03290</name>
</gene>
<keyword evidence="2 10" id="KW-0004">4Fe-4S</keyword>
<dbReference type="Pfam" id="PF00037">
    <property type="entry name" value="Fer4"/>
    <property type="match status" value="1"/>
</dbReference>
<keyword evidence="1 10" id="KW-0813">Transport</keyword>
<dbReference type="InterPro" id="IPR017900">
    <property type="entry name" value="4Fe4S_Fe_S_CS"/>
</dbReference>
<dbReference type="Gene3D" id="3.30.70.20">
    <property type="match status" value="2"/>
</dbReference>
<keyword evidence="10" id="KW-1003">Cell membrane</keyword>
<feature type="binding site" evidence="10">
    <location>
        <position position="58"/>
    </location>
    <ligand>
        <name>[4Fe-4S] cluster</name>
        <dbReference type="ChEBI" id="CHEBI:49883"/>
        <label>1</label>
    </ligand>
</feature>
<proteinExistence type="inferred from homology"/>
<dbReference type="Pfam" id="PF12838">
    <property type="entry name" value="Fer4_7"/>
    <property type="match status" value="1"/>
</dbReference>
<dbReference type="Gene3D" id="1.10.15.40">
    <property type="entry name" value="Electron transport complex subunit B, putative Fe-S cluster"/>
    <property type="match status" value="1"/>
</dbReference>
<feature type="domain" description="4Fe-4S ferredoxin-type" evidence="11">
    <location>
        <begin position="162"/>
        <end position="191"/>
    </location>
</feature>
<dbReference type="PANTHER" id="PTHR43560:SF1">
    <property type="entry name" value="ION-TRANSLOCATING OXIDOREDUCTASE COMPLEX SUBUNIT B"/>
    <property type="match status" value="1"/>
</dbReference>
<keyword evidence="7 10" id="KW-0408">Iron</keyword>
<evidence type="ECO:0000256" key="4">
    <source>
        <dbReference type="ARBA" id="ARBA00022737"/>
    </source>
</evidence>
<dbReference type="Proteomes" id="UP000027946">
    <property type="component" value="Unassembled WGS sequence"/>
</dbReference>
<reference evidence="13 14" key="1">
    <citation type="submission" date="2014-03" db="EMBL/GenBank/DDBJ databases">
        <title>Genome sequence of Clostridium litorale W6, DSM 5388.</title>
        <authorList>
            <person name="Poehlein A."/>
            <person name="Jagirdar A."/>
            <person name="Khonsari B."/>
            <person name="Chibani C.M."/>
            <person name="Gutierrez Gutierrez D.A."/>
            <person name="Davydova E."/>
            <person name="Alghaithi H.S."/>
            <person name="Nair K.P."/>
            <person name="Dhamotharan K."/>
            <person name="Chandran L."/>
            <person name="G W."/>
            <person name="Daniel R."/>
        </authorList>
    </citation>
    <scope>NUCLEOTIDE SEQUENCE [LARGE SCALE GENOMIC DNA]</scope>
    <source>
        <strain evidence="13 14">W6</strain>
    </source>
</reference>
<dbReference type="SUPFAM" id="SSF54862">
    <property type="entry name" value="4Fe-4S ferredoxins"/>
    <property type="match status" value="1"/>
</dbReference>
<comment type="subunit">
    <text evidence="10">The complex is composed of six subunits: RnfA, RnfB, RnfC, RnfD, RnfE and RnfG.</text>
</comment>
<dbReference type="eggNOG" id="COG2878">
    <property type="taxonomic scope" value="Bacteria"/>
</dbReference>
<feature type="binding site" evidence="10">
    <location>
        <position position="181"/>
    </location>
    <ligand>
        <name>[4Fe-4S] cluster</name>
        <dbReference type="ChEBI" id="CHEBI:49883"/>
        <label>2</label>
    </ligand>
</feature>
<evidence type="ECO:0000256" key="7">
    <source>
        <dbReference type="ARBA" id="ARBA00023004"/>
    </source>
</evidence>
<evidence type="ECO:0000256" key="3">
    <source>
        <dbReference type="ARBA" id="ARBA00022723"/>
    </source>
</evidence>
<dbReference type="EC" id="7.-.-.-" evidence="10"/>
<feature type="binding site" evidence="10">
    <location>
        <position position="75"/>
    </location>
    <ligand>
        <name>[4Fe-4S] cluster</name>
        <dbReference type="ChEBI" id="CHEBI:49883"/>
        <label>1</label>
    </ligand>
</feature>
<evidence type="ECO:0000256" key="8">
    <source>
        <dbReference type="ARBA" id="ARBA00023014"/>
    </source>
</evidence>
<feature type="domain" description="4Fe-4S ferredoxin-type" evidence="11">
    <location>
        <begin position="205"/>
        <end position="236"/>
    </location>
</feature>
<comment type="similarity">
    <text evidence="10">Belongs to the 4Fe4S bacterial-type ferredoxin family. RnfB subfamily.</text>
</comment>
<dbReference type="HAMAP" id="MF_00463">
    <property type="entry name" value="RsxB_RnfB"/>
    <property type="match status" value="1"/>
</dbReference>
<keyword evidence="14" id="KW-1185">Reference proteome</keyword>
<dbReference type="GO" id="GO:0046872">
    <property type="term" value="F:metal ion binding"/>
    <property type="evidence" value="ECO:0007669"/>
    <property type="project" value="UniProtKB-KW"/>
</dbReference>
<dbReference type="PROSITE" id="PS51379">
    <property type="entry name" value="4FE4S_FER_2"/>
    <property type="match status" value="3"/>
</dbReference>
<keyword evidence="5 10" id="KW-1278">Translocase</keyword>
<feature type="binding site" evidence="10">
    <location>
        <position position="50"/>
    </location>
    <ligand>
        <name>[4Fe-4S] cluster</name>
        <dbReference type="ChEBI" id="CHEBI:49883"/>
        <label>1</label>
    </ligand>
</feature>
<dbReference type="InterPro" id="IPR007202">
    <property type="entry name" value="4Fe-4S_dom"/>
</dbReference>
<organism evidence="13 14">
    <name type="scientific">Peptoclostridium litorale DSM 5388</name>
    <dbReference type="NCBI Taxonomy" id="1121324"/>
    <lineage>
        <taxon>Bacteria</taxon>
        <taxon>Bacillati</taxon>
        <taxon>Bacillota</taxon>
        <taxon>Clostridia</taxon>
        <taxon>Peptostreptococcales</taxon>
        <taxon>Peptoclostridiaceae</taxon>
        <taxon>Peptoclostridium</taxon>
    </lineage>
</organism>
<feature type="binding site" evidence="10">
    <location>
        <position position="142"/>
    </location>
    <ligand>
        <name>[4Fe-4S] cluster</name>
        <dbReference type="ChEBI" id="CHEBI:49883"/>
        <label>2</label>
    </ligand>
</feature>
<dbReference type="STRING" id="1121324.CLIT_23c03290"/>
<feature type="binding site" evidence="10">
    <location>
        <position position="138"/>
    </location>
    <ligand>
        <name>[4Fe-4S] cluster</name>
        <dbReference type="ChEBI" id="CHEBI:49883"/>
        <label>2</label>
    </ligand>
</feature>
<comment type="subcellular location">
    <subcellularLocation>
        <location evidence="10">Cell membrane</location>
    </subcellularLocation>
</comment>
<dbReference type="OrthoDB" id="9789936at2"/>
<evidence type="ECO:0000259" key="11">
    <source>
        <dbReference type="PROSITE" id="PS51379"/>
    </source>
</evidence>
<feature type="region of interest" description="Hydrophobic" evidence="10">
    <location>
        <begin position="1"/>
        <end position="27"/>
    </location>
</feature>
<dbReference type="CDD" id="cd10549">
    <property type="entry name" value="MtMvhB_like"/>
    <property type="match status" value="1"/>
</dbReference>
<feature type="binding site" evidence="10">
    <location>
        <position position="177"/>
    </location>
    <ligand>
        <name>[4Fe-4S] cluster</name>
        <dbReference type="ChEBI" id="CHEBI:49883"/>
        <label>3</label>
    </ligand>
</feature>
<dbReference type="GO" id="GO:0005886">
    <property type="term" value="C:plasma membrane"/>
    <property type="evidence" value="ECO:0007669"/>
    <property type="project" value="UniProtKB-SubCell"/>
</dbReference>
<evidence type="ECO:0000313" key="13">
    <source>
        <dbReference type="EMBL" id="KDR94057.1"/>
    </source>
</evidence>
<dbReference type="NCBIfam" id="TIGR01944">
    <property type="entry name" value="rnfB"/>
    <property type="match status" value="1"/>
</dbReference>
<feature type="binding site" evidence="10">
    <location>
        <position position="148"/>
    </location>
    <ligand>
        <name>[4Fe-4S] cluster</name>
        <dbReference type="ChEBI" id="CHEBI:49883"/>
        <label>2</label>
    </ligand>
</feature>
<feature type="binding site" evidence="10">
    <location>
        <position position="171"/>
    </location>
    <ligand>
        <name>[4Fe-4S] cluster</name>
        <dbReference type="ChEBI" id="CHEBI:49883"/>
        <label>3</label>
    </ligand>
</feature>
<name>A0A069RIJ1_PEPLI</name>
<evidence type="ECO:0000256" key="9">
    <source>
        <dbReference type="ARBA" id="ARBA00023136"/>
    </source>
</evidence>
<comment type="cofactor">
    <cofactor evidence="10">
        <name>[4Fe-4S] cluster</name>
        <dbReference type="ChEBI" id="CHEBI:49883"/>
    </cofactor>
    <text evidence="10">Binds 3 [4Fe-4S] clusters.</text>
</comment>
<dbReference type="eggNOG" id="COG1148">
    <property type="taxonomic scope" value="Bacteria"/>
</dbReference>
<dbReference type="GO" id="GO:0051539">
    <property type="term" value="F:4 iron, 4 sulfur cluster binding"/>
    <property type="evidence" value="ECO:0007669"/>
    <property type="project" value="UniProtKB-UniRule"/>
</dbReference>
<comment type="caution">
    <text evidence="13">The sequence shown here is derived from an EMBL/GenBank/DDBJ whole genome shotgun (WGS) entry which is preliminary data.</text>
</comment>
<dbReference type="EMBL" id="JJMM01000026">
    <property type="protein sequence ID" value="KDR94057.1"/>
    <property type="molecule type" value="Genomic_DNA"/>
</dbReference>
<keyword evidence="6 10" id="KW-0249">Electron transport</keyword>
<dbReference type="GO" id="GO:0022900">
    <property type="term" value="P:electron transport chain"/>
    <property type="evidence" value="ECO:0007669"/>
    <property type="project" value="UniProtKB-UniRule"/>
</dbReference>
<dbReference type="InterPro" id="IPR050395">
    <property type="entry name" value="4Fe4S_Ferredoxin_RnfB"/>
</dbReference>
<protein>
    <recommendedName>
        <fullName evidence="10">Ion-translocating oxidoreductase complex subunit B</fullName>
        <ecNumber evidence="10">7.-.-.-</ecNumber>
    </recommendedName>
    <alternativeName>
        <fullName evidence="10">Rnf electron transport complex subunit B</fullName>
    </alternativeName>
</protein>
<comment type="caution">
    <text evidence="10">Lacks conserved residue(s) required for the propagation of feature annotation.</text>
</comment>
<feature type="domain" description="4Fe-4S ferredoxin-type" evidence="11">
    <location>
        <begin position="238"/>
        <end position="265"/>
    </location>
</feature>
<feature type="binding site" evidence="10">
    <location>
        <position position="152"/>
    </location>
    <ligand>
        <name>[4Fe-4S] cluster</name>
        <dbReference type="ChEBI" id="CHEBI:49883"/>
        <label>3</label>
    </ligand>
</feature>
<dbReference type="PROSITE" id="PS51656">
    <property type="entry name" value="4FE4S"/>
    <property type="match status" value="1"/>
</dbReference>
<dbReference type="InterPro" id="IPR010207">
    <property type="entry name" value="Elect_transpt_cplx_RnfB/RsxB"/>
</dbReference>